<dbReference type="InterPro" id="IPR050925">
    <property type="entry name" value="Rhomboid_protease_S54"/>
</dbReference>
<keyword evidence="6 8" id="KW-0472">Membrane</keyword>
<protein>
    <submittedName>
        <fullName evidence="10">Rhomboid protease GlpG</fullName>
    </submittedName>
</protein>
<dbReference type="SUPFAM" id="SSF144091">
    <property type="entry name" value="Rhomboid-like"/>
    <property type="match status" value="1"/>
</dbReference>
<accession>A0ABM7MPP1</accession>
<dbReference type="Pfam" id="PF01694">
    <property type="entry name" value="Rhomboid"/>
    <property type="match status" value="1"/>
</dbReference>
<dbReference type="Proteomes" id="UP000824366">
    <property type="component" value="Chromosome"/>
</dbReference>
<feature type="transmembrane region" description="Helical" evidence="8">
    <location>
        <begin position="172"/>
        <end position="191"/>
    </location>
</feature>
<keyword evidence="3 8" id="KW-0812">Transmembrane</keyword>
<reference evidence="10 11" key="1">
    <citation type="journal article" date="2021" name="Microbiol. Spectr.">
        <title>A Single Bacterium Capable of Oxidation and Reduction of Iron at Circumneutral pH.</title>
        <authorList>
            <person name="Kato S."/>
            <person name="Ohkuma M."/>
        </authorList>
    </citation>
    <scope>NUCLEOTIDE SEQUENCE [LARGE SCALE GENOMIC DNA]</scope>
    <source>
        <strain evidence="10 11">MIZ03</strain>
    </source>
</reference>
<gene>
    <name evidence="10" type="ORF">MIZ03_3146</name>
</gene>
<evidence type="ECO:0000313" key="10">
    <source>
        <dbReference type="EMBL" id="BCO28246.1"/>
    </source>
</evidence>
<dbReference type="PANTHER" id="PTHR43731:SF14">
    <property type="entry name" value="PRESENILIN-ASSOCIATED RHOMBOID-LIKE PROTEIN, MITOCHONDRIAL"/>
    <property type="match status" value="1"/>
</dbReference>
<evidence type="ECO:0000313" key="11">
    <source>
        <dbReference type="Proteomes" id="UP000824366"/>
    </source>
</evidence>
<keyword evidence="11" id="KW-1185">Reference proteome</keyword>
<dbReference type="GO" id="GO:0006508">
    <property type="term" value="P:proteolysis"/>
    <property type="evidence" value="ECO:0007669"/>
    <property type="project" value="UniProtKB-KW"/>
</dbReference>
<evidence type="ECO:0000256" key="3">
    <source>
        <dbReference type="ARBA" id="ARBA00022692"/>
    </source>
</evidence>
<name>A0ABM7MPP1_9BURK</name>
<organism evidence="10 11">
    <name type="scientific">Rhodoferax lithotrophicus</name>
    <dbReference type="NCBI Taxonomy" id="2798804"/>
    <lineage>
        <taxon>Bacteria</taxon>
        <taxon>Pseudomonadati</taxon>
        <taxon>Pseudomonadota</taxon>
        <taxon>Betaproteobacteria</taxon>
        <taxon>Burkholderiales</taxon>
        <taxon>Comamonadaceae</taxon>
        <taxon>Rhodoferax</taxon>
    </lineage>
</organism>
<feature type="transmembrane region" description="Helical" evidence="8">
    <location>
        <begin position="197"/>
        <end position="214"/>
    </location>
</feature>
<dbReference type="Gene3D" id="1.20.1540.10">
    <property type="entry name" value="Rhomboid-like"/>
    <property type="match status" value="1"/>
</dbReference>
<evidence type="ECO:0000256" key="6">
    <source>
        <dbReference type="ARBA" id="ARBA00023136"/>
    </source>
</evidence>
<evidence type="ECO:0000256" key="2">
    <source>
        <dbReference type="ARBA" id="ARBA00009045"/>
    </source>
</evidence>
<evidence type="ECO:0000256" key="1">
    <source>
        <dbReference type="ARBA" id="ARBA00004141"/>
    </source>
</evidence>
<dbReference type="RefSeq" id="WP_223904219.1">
    <property type="nucleotide sequence ID" value="NZ_AP024238.1"/>
</dbReference>
<sequence>MAAPSPPSRTHQPPPSLLELMRSSPARSPVTHGLLLINVLVFVLMLGWGAGVWHTNSSVQLAWGANFGPATQDGQWWRLFTAMFIHFGVLHLGMNMWALRDVGRLVERLYGPWRFATVYLISGVLGNLTSLAIQGSKSVSAGASGAIFGLYGALLVFLWRERRQLDRSEFKLLFGIASIFTVLMLGMGWVMTGIDNAAHAGGLIAGALLAAGLAKPWTAASPPHRWGPLLALVCLMASTGWLIWNLAPPSYLLHDELKVRDAIQHFNQANQRIGRQWDDMMARAPREGLSFDQLAGQIDTTVTAGYEHSFEQLMAATPSTPVPSASTLNQLQAFALQRAQASRDLADGLRSQNPEKIRQAIRQAQAPMRVASQPSRKGMAESPRP</sequence>
<feature type="domain" description="Peptidase S54 rhomboid" evidence="9">
    <location>
        <begin position="74"/>
        <end position="214"/>
    </location>
</feature>
<proteinExistence type="inferred from homology"/>
<feature type="transmembrane region" description="Helical" evidence="8">
    <location>
        <begin position="75"/>
        <end position="94"/>
    </location>
</feature>
<feature type="region of interest" description="Disordered" evidence="7">
    <location>
        <begin position="362"/>
        <end position="385"/>
    </location>
</feature>
<evidence type="ECO:0000256" key="4">
    <source>
        <dbReference type="ARBA" id="ARBA00022801"/>
    </source>
</evidence>
<feature type="transmembrane region" description="Helical" evidence="8">
    <location>
        <begin position="115"/>
        <end position="133"/>
    </location>
</feature>
<keyword evidence="5 8" id="KW-1133">Transmembrane helix</keyword>
<feature type="transmembrane region" description="Helical" evidence="8">
    <location>
        <begin position="226"/>
        <end position="244"/>
    </location>
</feature>
<evidence type="ECO:0000256" key="7">
    <source>
        <dbReference type="SAM" id="MobiDB-lite"/>
    </source>
</evidence>
<dbReference type="InterPro" id="IPR022764">
    <property type="entry name" value="Peptidase_S54_rhomboid_dom"/>
</dbReference>
<comment type="similarity">
    <text evidence="2">Belongs to the peptidase S54 family.</text>
</comment>
<feature type="transmembrane region" description="Helical" evidence="8">
    <location>
        <begin position="139"/>
        <end position="160"/>
    </location>
</feature>
<keyword evidence="4" id="KW-0378">Hydrolase</keyword>
<evidence type="ECO:0000256" key="8">
    <source>
        <dbReference type="SAM" id="Phobius"/>
    </source>
</evidence>
<dbReference type="GO" id="GO:0008233">
    <property type="term" value="F:peptidase activity"/>
    <property type="evidence" value="ECO:0007669"/>
    <property type="project" value="UniProtKB-KW"/>
</dbReference>
<dbReference type="PANTHER" id="PTHR43731">
    <property type="entry name" value="RHOMBOID PROTEASE"/>
    <property type="match status" value="1"/>
</dbReference>
<dbReference type="InterPro" id="IPR035952">
    <property type="entry name" value="Rhomboid-like_sf"/>
</dbReference>
<evidence type="ECO:0000256" key="5">
    <source>
        <dbReference type="ARBA" id="ARBA00022989"/>
    </source>
</evidence>
<evidence type="ECO:0000259" key="9">
    <source>
        <dbReference type="Pfam" id="PF01694"/>
    </source>
</evidence>
<comment type="subcellular location">
    <subcellularLocation>
        <location evidence="1">Membrane</location>
        <topology evidence="1">Multi-pass membrane protein</topology>
    </subcellularLocation>
</comment>
<keyword evidence="10" id="KW-0645">Protease</keyword>
<dbReference type="EMBL" id="AP024238">
    <property type="protein sequence ID" value="BCO28246.1"/>
    <property type="molecule type" value="Genomic_DNA"/>
</dbReference>
<feature type="transmembrane region" description="Helical" evidence="8">
    <location>
        <begin position="30"/>
        <end position="55"/>
    </location>
</feature>